<dbReference type="PANTHER" id="PTHR23150">
    <property type="entry name" value="SULFATASE MODIFYING FACTOR 1, 2"/>
    <property type="match status" value="1"/>
</dbReference>
<dbReference type="AlphaFoldDB" id="A0A2T7USX3"/>
<reference evidence="2 3" key="1">
    <citation type="journal article" date="2011" name="Syst. Appl. Microbiol.">
        <title>Defluviimonas denitrificans gen. nov., sp. nov., and Pararhodobacter aggregans gen. nov., sp. nov., non-phototrophic Rhodobacteraceae from the biofilter of a marine aquaculture.</title>
        <authorList>
            <person name="Foesel B.U."/>
            <person name="Drake H.L."/>
            <person name="Schramm A."/>
        </authorList>
    </citation>
    <scope>NUCLEOTIDE SEQUENCE [LARGE SCALE GENOMIC DNA]</scope>
    <source>
        <strain evidence="2 3">D1-19</strain>
    </source>
</reference>
<dbReference type="InterPro" id="IPR051043">
    <property type="entry name" value="Sulfatase_Mod_Factor_Kinase"/>
</dbReference>
<evidence type="ECO:0000259" key="1">
    <source>
        <dbReference type="Pfam" id="PF03781"/>
    </source>
</evidence>
<dbReference type="SUPFAM" id="SSF56436">
    <property type="entry name" value="C-type lectin-like"/>
    <property type="match status" value="1"/>
</dbReference>
<keyword evidence="3" id="KW-1185">Reference proteome</keyword>
<accession>A0A2T7USX3</accession>
<name>A0A2T7USX3_9RHOB</name>
<comment type="caution">
    <text evidence="2">The sequence shown here is derived from an EMBL/GenBank/DDBJ whole genome shotgun (WGS) entry which is preliminary data.</text>
</comment>
<dbReference type="InterPro" id="IPR016187">
    <property type="entry name" value="CTDL_fold"/>
</dbReference>
<dbReference type="GO" id="GO:0120147">
    <property type="term" value="F:formylglycine-generating oxidase activity"/>
    <property type="evidence" value="ECO:0007669"/>
    <property type="project" value="TreeGrafter"/>
</dbReference>
<dbReference type="InterPro" id="IPR042095">
    <property type="entry name" value="SUMF_sf"/>
</dbReference>
<protein>
    <submittedName>
        <fullName evidence="2">Nitrate reductase</fullName>
    </submittedName>
</protein>
<proteinExistence type="predicted"/>
<dbReference type="EMBL" id="QDDR01000004">
    <property type="protein sequence ID" value="PVE47860.1"/>
    <property type="molecule type" value="Genomic_DNA"/>
</dbReference>
<evidence type="ECO:0000313" key="2">
    <source>
        <dbReference type="EMBL" id="PVE47860.1"/>
    </source>
</evidence>
<feature type="domain" description="Sulfatase-modifying factor enzyme-like" evidence="1">
    <location>
        <begin position="15"/>
        <end position="198"/>
    </location>
</feature>
<dbReference type="PANTHER" id="PTHR23150:SF19">
    <property type="entry name" value="FORMYLGLYCINE-GENERATING ENZYME"/>
    <property type="match status" value="1"/>
</dbReference>
<gene>
    <name evidence="2" type="ORF">DDE23_09260</name>
</gene>
<organism evidence="2 3">
    <name type="scientific">Pararhodobacter aggregans</name>
    <dbReference type="NCBI Taxonomy" id="404875"/>
    <lineage>
        <taxon>Bacteria</taxon>
        <taxon>Pseudomonadati</taxon>
        <taxon>Pseudomonadota</taxon>
        <taxon>Alphaproteobacteria</taxon>
        <taxon>Rhodobacterales</taxon>
        <taxon>Paracoccaceae</taxon>
        <taxon>Pararhodobacter</taxon>
    </lineage>
</organism>
<dbReference type="Proteomes" id="UP000244810">
    <property type="component" value="Unassembled WGS sequence"/>
</dbReference>
<dbReference type="InterPro" id="IPR005532">
    <property type="entry name" value="SUMF_dom"/>
</dbReference>
<dbReference type="OrthoDB" id="9768004at2"/>
<dbReference type="Pfam" id="PF03781">
    <property type="entry name" value="FGE-sulfatase"/>
    <property type="match status" value="1"/>
</dbReference>
<sequence length="200" mass="21560">MAAEAILLPDGHRLQVQRFEVTVAEWNRCHAEGACGLALQAPAALDPATTPATGINYLDAQDYLAWFNRRSGGGYRLPSSTEWQAMAKSVLPEAPDPIFTDPNLRWASAYLLETNAPRRLRAQGAFSTTAEGIADLDGSVWEWTSDCVQGPDVAPDRCAAFYVGGEHLAPLSYLVRDPARGGCATGTPPAHLGLRLVRDL</sequence>
<dbReference type="Gene3D" id="3.90.1580.10">
    <property type="entry name" value="paralog of FGE (formylglycine-generating enzyme)"/>
    <property type="match status" value="1"/>
</dbReference>
<evidence type="ECO:0000313" key="3">
    <source>
        <dbReference type="Proteomes" id="UP000244810"/>
    </source>
</evidence>